<protein>
    <submittedName>
        <fullName evidence="1">Uncharacterized protein</fullName>
    </submittedName>
</protein>
<evidence type="ECO:0000313" key="1">
    <source>
        <dbReference type="EMBL" id="AVP27568.1"/>
    </source>
</evidence>
<dbReference type="AlphaFoldDB" id="A0A2P1MA76"/>
<keyword evidence="1" id="KW-0496">Mitochondrion</keyword>
<reference evidence="1" key="1">
    <citation type="journal article" date="2018" name="Int. J. Mol. Sci.">
        <title>Recombination Events Involving the atp9 Gene Are Associated with Male Sterility of CMS PET2 in Sunflower.</title>
        <authorList>
            <person name="Reddemann A."/>
            <person name="Horn R."/>
        </authorList>
    </citation>
    <scope>NUCLEOTIDE SEQUENCE</scope>
    <source>
        <strain evidence="1">CMS PET2</strain>
    </source>
</reference>
<proteinExistence type="predicted"/>
<geneLocation type="mitochondrion" evidence="1"/>
<organism evidence="1">
    <name type="scientific">Helianthus annuus</name>
    <name type="common">Common sunflower</name>
    <dbReference type="NCBI Taxonomy" id="4232"/>
    <lineage>
        <taxon>Eukaryota</taxon>
        <taxon>Viridiplantae</taxon>
        <taxon>Streptophyta</taxon>
        <taxon>Embryophyta</taxon>
        <taxon>Tracheophyta</taxon>
        <taxon>Spermatophyta</taxon>
        <taxon>Magnoliopsida</taxon>
        <taxon>eudicotyledons</taxon>
        <taxon>Gunneridae</taxon>
        <taxon>Pentapetalae</taxon>
        <taxon>asterids</taxon>
        <taxon>campanulids</taxon>
        <taxon>Asterales</taxon>
        <taxon>Asteraceae</taxon>
        <taxon>Asteroideae</taxon>
        <taxon>Heliantheae alliance</taxon>
        <taxon>Heliantheae</taxon>
        <taxon>Helianthus</taxon>
    </lineage>
</organism>
<gene>
    <name evidence="1" type="primary">orf447</name>
</gene>
<accession>A0A2P1MA76</accession>
<sequence length="148" mass="16529">MKTDQMITSRQLVLRRSEMDALMETDWDSFPSSADSAASSAASAASSTASDARSAPLDFFQLYQEIGNECGRLLREAGMVLPPGLTMPEAIQRTFGDEAVRLLYGNNIIHFKPGFLRETYYDILINSIDSLRFQELLYLLDEFSKVAS</sequence>
<dbReference type="EMBL" id="MF828624">
    <property type="protein sequence ID" value="AVP27568.1"/>
    <property type="molecule type" value="Genomic_DNA"/>
</dbReference>
<name>A0A2P1MA76_HELAN</name>